<dbReference type="PROSITE" id="PS51257">
    <property type="entry name" value="PROKAR_LIPOPROTEIN"/>
    <property type="match status" value="1"/>
</dbReference>
<dbReference type="OrthoDB" id="1046362at2"/>
<dbReference type="SUPFAM" id="SSF48452">
    <property type="entry name" value="TPR-like"/>
    <property type="match status" value="2"/>
</dbReference>
<dbReference type="Pfam" id="PF13181">
    <property type="entry name" value="TPR_8"/>
    <property type="match status" value="1"/>
</dbReference>
<dbReference type="EMBL" id="SRYM01000080">
    <property type="protein sequence ID" value="TGY53918.1"/>
    <property type="molecule type" value="Genomic_DNA"/>
</dbReference>
<dbReference type="RefSeq" id="WP_121736023.1">
    <property type="nucleotide sequence ID" value="NZ_RAYI01000016.1"/>
</dbReference>
<dbReference type="Proteomes" id="UP000310032">
    <property type="component" value="Unassembled WGS sequence"/>
</dbReference>
<dbReference type="Proteomes" id="UP000278164">
    <property type="component" value="Unassembled WGS sequence"/>
</dbReference>
<evidence type="ECO:0000256" key="1">
    <source>
        <dbReference type="SAM" id="Coils"/>
    </source>
</evidence>
<dbReference type="PANTHER" id="PTHR10098">
    <property type="entry name" value="RAPSYN-RELATED"/>
    <property type="match status" value="1"/>
</dbReference>
<dbReference type="InterPro" id="IPR011990">
    <property type="entry name" value="TPR-like_helical_dom_sf"/>
</dbReference>
<keyword evidence="2" id="KW-0812">Transmembrane</keyword>
<comment type="caution">
    <text evidence="3">The sequence shown here is derived from an EMBL/GenBank/DDBJ whole genome shotgun (WGS) entry which is preliminary data.</text>
</comment>
<evidence type="ECO:0000313" key="3">
    <source>
        <dbReference type="EMBL" id="RLT73514.1"/>
    </source>
</evidence>
<dbReference type="AlphaFoldDB" id="A0A3L7ZNM3"/>
<name>A0A3L7ZNM3_PARDI</name>
<evidence type="ECO:0000313" key="5">
    <source>
        <dbReference type="Proteomes" id="UP000278164"/>
    </source>
</evidence>
<evidence type="ECO:0000256" key="2">
    <source>
        <dbReference type="SAM" id="Phobius"/>
    </source>
</evidence>
<keyword evidence="1" id="KW-0175">Coiled coil</keyword>
<reference evidence="4 6" key="2">
    <citation type="submission" date="2019-04" db="EMBL/GenBank/DDBJ databases">
        <title>Microbes associate with the intestines of laboratory mice.</title>
        <authorList>
            <person name="Navarre W."/>
            <person name="Wong E."/>
            <person name="Huang K."/>
            <person name="Tropini C."/>
            <person name="Ng K."/>
            <person name="Yu B."/>
        </authorList>
    </citation>
    <scope>NUCLEOTIDE SEQUENCE [LARGE SCALE GENOMIC DNA]</scope>
    <source>
        <strain evidence="4 6">NM39_I3</strain>
    </source>
</reference>
<dbReference type="Pfam" id="PF13424">
    <property type="entry name" value="TPR_12"/>
    <property type="match status" value="1"/>
</dbReference>
<reference evidence="3 5" key="1">
    <citation type="submission" date="2018-09" db="EMBL/GenBank/DDBJ databases">
        <title>Murine metabolic-syndrome-specific gut microbial biobank.</title>
        <authorList>
            <person name="Liu C."/>
        </authorList>
    </citation>
    <scope>NUCLEOTIDE SEQUENCE [LARGE SCALE GENOMIC DNA]</scope>
    <source>
        <strain evidence="3 5">8-P5</strain>
    </source>
</reference>
<feature type="coiled-coil region" evidence="1">
    <location>
        <begin position="389"/>
        <end position="461"/>
    </location>
</feature>
<dbReference type="EMBL" id="RAYI01000016">
    <property type="protein sequence ID" value="RLT73514.1"/>
    <property type="molecule type" value="Genomic_DNA"/>
</dbReference>
<organism evidence="3 5">
    <name type="scientific">Parabacteroides distasonis</name>
    <dbReference type="NCBI Taxonomy" id="823"/>
    <lineage>
        <taxon>Bacteria</taxon>
        <taxon>Pseudomonadati</taxon>
        <taxon>Bacteroidota</taxon>
        <taxon>Bacteroidia</taxon>
        <taxon>Bacteroidales</taxon>
        <taxon>Tannerellaceae</taxon>
        <taxon>Parabacteroides</taxon>
    </lineage>
</organism>
<dbReference type="InterPro" id="IPR019734">
    <property type="entry name" value="TPR_rpt"/>
</dbReference>
<dbReference type="Gene3D" id="1.25.40.10">
    <property type="entry name" value="Tetratricopeptide repeat domain"/>
    <property type="match status" value="2"/>
</dbReference>
<feature type="transmembrane region" description="Helical" evidence="2">
    <location>
        <begin position="362"/>
        <end position="380"/>
    </location>
</feature>
<dbReference type="SMART" id="SM00028">
    <property type="entry name" value="TPR"/>
    <property type="match status" value="6"/>
</dbReference>
<proteinExistence type="predicted"/>
<keyword evidence="2" id="KW-0472">Membrane</keyword>
<gene>
    <name evidence="3" type="ORF">D7V78_09625</name>
    <name evidence="4" type="ORF">E5342_17945</name>
</gene>
<sequence length="571" mass="67000">MKKNIVFLLILIPIIWISCDGMGHQTIDFRKVEDLMPQHPDSALTLLEQIENKENLSRKDKARYYLLLTEAQNKNHIPHINDSLITIATDYYEKTDDVERKAKAWFYKGRINQDLNHPLKAQEYYLKALGEEERIKNHALLGRINNNIGMLYTRQMVYETALTFQKKAVENFRVLGDSTGQVFALRDLGRNYVMLHLQDSALACYKSALKLMQDKKVISIYSELGSLLIHKEDYPQAYAYLNLALAESTSKRINYPLYLILGNYFLQTGKLDSALVYLQPCLKNENTRASAAHRLAILAERQGDLKSSVNFYKQYQIFRDSVYEQKQTESIRKMQDLYNYHESDKKLSEAYRAIDKLKITRLYMALCITIVCAFLLLNHSRQKIKNHLIKQQQQKIKEMKNDYEDLNNKLLENQHYTQDLQEKIKTLEKQEAPNQLMLLRKEQLENENKNITRTIECQKNLEHSFLQSELCIRFQSKESWKPTAQDWSDLYQNIDLAYNNFTFRLKNLTNKLTEKDLKVSCLIKAQVPPSIIGNLLNCTTTSISMTRVRLYKKIHKKEGSTKQLDEFIQRF</sequence>
<accession>A0A3L7ZNM3</accession>
<protein>
    <submittedName>
        <fullName evidence="3">Tetratricopeptide repeat protein</fullName>
    </submittedName>
</protein>
<evidence type="ECO:0000313" key="4">
    <source>
        <dbReference type="EMBL" id="TGY53918.1"/>
    </source>
</evidence>
<keyword evidence="2" id="KW-1133">Transmembrane helix</keyword>
<evidence type="ECO:0000313" key="6">
    <source>
        <dbReference type="Proteomes" id="UP000310032"/>
    </source>
</evidence>